<evidence type="ECO:0000313" key="2">
    <source>
        <dbReference type="EMBL" id="CBJ32166.1"/>
    </source>
</evidence>
<dbReference type="EMBL" id="FN649760">
    <property type="protein sequence ID" value="CBJ32166.1"/>
    <property type="molecule type" value="Genomic_DNA"/>
</dbReference>
<proteinExistence type="predicted"/>
<dbReference type="AlphaFoldDB" id="D7FWS8"/>
<protein>
    <submittedName>
        <fullName evidence="2">Uncharacterized protein</fullName>
    </submittedName>
</protein>
<gene>
    <name evidence="2" type="ORF">Esi_0312_0019</name>
</gene>
<organism evidence="2 3">
    <name type="scientific">Ectocarpus siliculosus</name>
    <name type="common">Brown alga</name>
    <name type="synonym">Conferva siliculosa</name>
    <dbReference type="NCBI Taxonomy" id="2880"/>
    <lineage>
        <taxon>Eukaryota</taxon>
        <taxon>Sar</taxon>
        <taxon>Stramenopiles</taxon>
        <taxon>Ochrophyta</taxon>
        <taxon>PX clade</taxon>
        <taxon>Phaeophyceae</taxon>
        <taxon>Ectocarpales</taxon>
        <taxon>Ectocarpaceae</taxon>
        <taxon>Ectocarpus</taxon>
    </lineage>
</organism>
<reference evidence="2 3" key="1">
    <citation type="journal article" date="2010" name="Nature">
        <title>The Ectocarpus genome and the independent evolution of multicellularity in brown algae.</title>
        <authorList>
            <person name="Cock J.M."/>
            <person name="Sterck L."/>
            <person name="Rouze P."/>
            <person name="Scornet D."/>
            <person name="Allen A.E."/>
            <person name="Amoutzias G."/>
            <person name="Anthouard V."/>
            <person name="Artiguenave F."/>
            <person name="Aury J.M."/>
            <person name="Badger J.H."/>
            <person name="Beszteri B."/>
            <person name="Billiau K."/>
            <person name="Bonnet E."/>
            <person name="Bothwell J.H."/>
            <person name="Bowler C."/>
            <person name="Boyen C."/>
            <person name="Brownlee C."/>
            <person name="Carrano C.J."/>
            <person name="Charrier B."/>
            <person name="Cho G.Y."/>
            <person name="Coelho S.M."/>
            <person name="Collen J."/>
            <person name="Corre E."/>
            <person name="Da Silva C."/>
            <person name="Delage L."/>
            <person name="Delaroque N."/>
            <person name="Dittami S.M."/>
            <person name="Doulbeau S."/>
            <person name="Elias M."/>
            <person name="Farnham G."/>
            <person name="Gachon C.M."/>
            <person name="Gschloessl B."/>
            <person name="Heesch S."/>
            <person name="Jabbari K."/>
            <person name="Jubin C."/>
            <person name="Kawai H."/>
            <person name="Kimura K."/>
            <person name="Kloareg B."/>
            <person name="Kupper F.C."/>
            <person name="Lang D."/>
            <person name="Le Bail A."/>
            <person name="Leblanc C."/>
            <person name="Lerouge P."/>
            <person name="Lohr M."/>
            <person name="Lopez P.J."/>
            <person name="Martens C."/>
            <person name="Maumus F."/>
            <person name="Michel G."/>
            <person name="Miranda-Saavedra D."/>
            <person name="Morales J."/>
            <person name="Moreau H."/>
            <person name="Motomura T."/>
            <person name="Nagasato C."/>
            <person name="Napoli C.A."/>
            <person name="Nelson D.R."/>
            <person name="Nyvall-Collen P."/>
            <person name="Peters A.F."/>
            <person name="Pommier C."/>
            <person name="Potin P."/>
            <person name="Poulain J."/>
            <person name="Quesneville H."/>
            <person name="Read B."/>
            <person name="Rensing S.A."/>
            <person name="Ritter A."/>
            <person name="Rousvoal S."/>
            <person name="Samanta M."/>
            <person name="Samson G."/>
            <person name="Schroeder D.C."/>
            <person name="Segurens B."/>
            <person name="Strittmatter M."/>
            <person name="Tonon T."/>
            <person name="Tregear J.W."/>
            <person name="Valentin K."/>
            <person name="von Dassow P."/>
            <person name="Yamagishi T."/>
            <person name="Van de Peer Y."/>
            <person name="Wincker P."/>
        </authorList>
    </citation>
    <scope>NUCLEOTIDE SEQUENCE [LARGE SCALE GENOMIC DNA]</scope>
    <source>
        <strain evidence="3">Ec32 / CCAP1310/4</strain>
    </source>
</reference>
<evidence type="ECO:0000313" key="3">
    <source>
        <dbReference type="Proteomes" id="UP000002630"/>
    </source>
</evidence>
<evidence type="ECO:0000256" key="1">
    <source>
        <dbReference type="SAM" id="MobiDB-lite"/>
    </source>
</evidence>
<sequence length="136" mass="16171">MRNTRALRGYRAYRHRVIEADKRRRAARKAKGLEASRKARAEMRRPRRDEKMALLLRLLDAVLEVEPWNLARHTKVSEAWEECGRRVPGYLKEGARTEPRLLVQQQVFRLGDQLIDPTAKTPWKSYPEVKRGWRRL</sequence>
<feature type="region of interest" description="Disordered" evidence="1">
    <location>
        <begin position="23"/>
        <end position="45"/>
    </location>
</feature>
<feature type="compositionally biased region" description="Basic and acidic residues" evidence="1">
    <location>
        <begin position="31"/>
        <end position="45"/>
    </location>
</feature>
<accession>D7FWS8</accession>
<keyword evidence="3" id="KW-1185">Reference proteome</keyword>
<name>D7FWS8_ECTSI</name>
<dbReference type="InParanoid" id="D7FWS8"/>
<dbReference type="Proteomes" id="UP000002630">
    <property type="component" value="Unassembled WGS sequence"/>
</dbReference>